<feature type="region of interest" description="Disordered" evidence="1">
    <location>
        <begin position="206"/>
        <end position="231"/>
    </location>
</feature>
<feature type="compositionally biased region" description="Basic and acidic residues" evidence="1">
    <location>
        <begin position="125"/>
        <end position="144"/>
    </location>
</feature>
<dbReference type="RefSeq" id="XP_032318313.1">
    <property type="nucleotide sequence ID" value="XM_032462422.1"/>
</dbReference>
<proteinExistence type="predicted"/>
<protein>
    <submittedName>
        <fullName evidence="3">Uncharacterized protein LOC116658152</fullName>
    </submittedName>
</protein>
<feature type="region of interest" description="Disordered" evidence="1">
    <location>
        <begin position="1"/>
        <end position="152"/>
    </location>
</feature>
<evidence type="ECO:0000313" key="2">
    <source>
        <dbReference type="Proteomes" id="UP000694856"/>
    </source>
</evidence>
<feature type="compositionally biased region" description="Gly residues" evidence="1">
    <location>
        <begin position="1"/>
        <end position="16"/>
    </location>
</feature>
<dbReference type="Proteomes" id="UP000694856">
    <property type="component" value="Chromosome 20"/>
</dbReference>
<dbReference type="GeneID" id="116658152"/>
<evidence type="ECO:0000256" key="1">
    <source>
        <dbReference type="SAM" id="MobiDB-lite"/>
    </source>
</evidence>
<organism evidence="2 3">
    <name type="scientific">Camelus ferus</name>
    <name type="common">Wild bactrian camel</name>
    <name type="synonym">Camelus bactrianus ferus</name>
    <dbReference type="NCBI Taxonomy" id="419612"/>
    <lineage>
        <taxon>Eukaryota</taxon>
        <taxon>Metazoa</taxon>
        <taxon>Chordata</taxon>
        <taxon>Craniata</taxon>
        <taxon>Vertebrata</taxon>
        <taxon>Euteleostomi</taxon>
        <taxon>Mammalia</taxon>
        <taxon>Eutheria</taxon>
        <taxon>Laurasiatheria</taxon>
        <taxon>Artiodactyla</taxon>
        <taxon>Tylopoda</taxon>
        <taxon>Camelidae</taxon>
        <taxon>Camelus</taxon>
    </lineage>
</organism>
<accession>A0A8B8RK33</accession>
<keyword evidence="2" id="KW-1185">Reference proteome</keyword>
<gene>
    <name evidence="3" type="primary">LOC116658152</name>
</gene>
<name>A0A8B8RK33_CAMFR</name>
<dbReference type="KEGG" id="cfr:116658152"/>
<evidence type="ECO:0000313" key="3">
    <source>
        <dbReference type="RefSeq" id="XP_032318313.1"/>
    </source>
</evidence>
<dbReference type="AlphaFoldDB" id="A0A8B8RK33"/>
<reference evidence="3" key="1">
    <citation type="submission" date="2025-08" db="UniProtKB">
        <authorList>
            <consortium name="RefSeq"/>
        </authorList>
    </citation>
    <scope>IDENTIFICATION</scope>
    <source>
        <tissue evidence="3">Ear skin</tissue>
    </source>
</reference>
<sequence length="231" mass="24109">MPGGDGGASQAAGGGPSSPRTEASSQALVQEGASGHLEDSAALPAPAPPPTAGAPGATLLPCEPKREPRTLSASLKTKQETQALSEVFSLATHAPPSRTDSGQQVARPAPCPVDGGTTGGSPASRGRDQEKRLRENQAETRTWDGRTAPPEALRALDGEDTALKTLRVIQERHTCLEVRESGPERPPNSSLHVEGWVAREEGGSQRGWACARPTPHCIQSAPPSRETPRSF</sequence>
<feature type="compositionally biased region" description="Polar residues" evidence="1">
    <location>
        <begin position="71"/>
        <end position="84"/>
    </location>
</feature>